<feature type="binding site" evidence="10">
    <location>
        <begin position="51"/>
        <end position="53"/>
    </location>
    <ligand>
        <name>substrate</name>
    </ligand>
</feature>
<dbReference type="OrthoDB" id="9810929at2"/>
<evidence type="ECO:0000256" key="6">
    <source>
        <dbReference type="ARBA" id="ARBA00022723"/>
    </source>
</evidence>
<accession>A0A5E4PHJ7</accession>
<dbReference type="InterPro" id="IPR001347">
    <property type="entry name" value="SIS_dom"/>
</dbReference>
<feature type="domain" description="SIS" evidence="11">
    <location>
        <begin position="36"/>
        <end position="195"/>
    </location>
</feature>
<comment type="subcellular location">
    <subcellularLocation>
        <location evidence="3 10">Cytoplasm</location>
    </subcellularLocation>
</comment>
<dbReference type="EMBL" id="LR699119">
    <property type="protein sequence ID" value="VVC76500.1"/>
    <property type="molecule type" value="Genomic_DNA"/>
</dbReference>
<evidence type="ECO:0000313" key="13">
    <source>
        <dbReference type="Proteomes" id="UP000324194"/>
    </source>
</evidence>
<feature type="binding site" evidence="10">
    <location>
        <position position="64"/>
    </location>
    <ligand>
        <name>Zn(2+)</name>
        <dbReference type="ChEBI" id="CHEBI:29105"/>
    </ligand>
</feature>
<feature type="binding site" evidence="10">
    <location>
        <position position="60"/>
    </location>
    <ligand>
        <name>Zn(2+)</name>
        <dbReference type="ChEBI" id="CHEBI:29105"/>
    </ligand>
</feature>
<organism evidence="12 13">
    <name type="scientific">Aquicella siphonis</name>
    <dbReference type="NCBI Taxonomy" id="254247"/>
    <lineage>
        <taxon>Bacteria</taxon>
        <taxon>Pseudomonadati</taxon>
        <taxon>Pseudomonadota</taxon>
        <taxon>Gammaproteobacteria</taxon>
        <taxon>Legionellales</taxon>
        <taxon>Coxiellaceae</taxon>
        <taxon>Aquicella</taxon>
    </lineage>
</organism>
<dbReference type="Pfam" id="PF13580">
    <property type="entry name" value="SIS_2"/>
    <property type="match status" value="1"/>
</dbReference>
<keyword evidence="7 10" id="KW-0862">Zinc</keyword>
<evidence type="ECO:0000256" key="1">
    <source>
        <dbReference type="ARBA" id="ARBA00000348"/>
    </source>
</evidence>
<evidence type="ECO:0000256" key="4">
    <source>
        <dbReference type="ARBA" id="ARBA00009894"/>
    </source>
</evidence>
<dbReference type="AlphaFoldDB" id="A0A5E4PHJ7"/>
<proteinExistence type="inferred from homology"/>
<dbReference type="UniPathway" id="UPA00041">
    <property type="reaction ID" value="UER00436"/>
</dbReference>
<dbReference type="InterPro" id="IPR004515">
    <property type="entry name" value="Phosphoheptose_Isoase"/>
</dbReference>
<comment type="catalytic activity">
    <reaction evidence="1 10">
        <text>2 D-sedoheptulose 7-phosphate = D-glycero-alpha-D-manno-heptose 7-phosphate + D-glycero-beta-D-manno-heptose 7-phosphate</text>
        <dbReference type="Rhea" id="RHEA:27489"/>
        <dbReference type="ChEBI" id="CHEBI:57483"/>
        <dbReference type="ChEBI" id="CHEBI:60203"/>
        <dbReference type="ChEBI" id="CHEBI:60204"/>
        <dbReference type="EC" id="5.3.1.28"/>
    </reaction>
</comment>
<dbReference type="EC" id="5.3.1.28" evidence="10"/>
<evidence type="ECO:0000259" key="11">
    <source>
        <dbReference type="PROSITE" id="PS51464"/>
    </source>
</evidence>
<evidence type="ECO:0000256" key="5">
    <source>
        <dbReference type="ARBA" id="ARBA00022490"/>
    </source>
</evidence>
<dbReference type="GO" id="GO:2001061">
    <property type="term" value="P:D-glycero-D-manno-heptose 7-phosphate biosynthetic process"/>
    <property type="evidence" value="ECO:0007669"/>
    <property type="project" value="UniProtKB-UniPathway"/>
</dbReference>
<dbReference type="KEGG" id="asip:AQUSIP_18130"/>
<evidence type="ECO:0000256" key="7">
    <source>
        <dbReference type="ARBA" id="ARBA00022833"/>
    </source>
</evidence>
<dbReference type="SUPFAM" id="SSF53697">
    <property type="entry name" value="SIS domain"/>
    <property type="match status" value="1"/>
</dbReference>
<reference evidence="12 13" key="1">
    <citation type="submission" date="2019-08" db="EMBL/GenBank/DDBJ databases">
        <authorList>
            <person name="Guy L."/>
        </authorList>
    </citation>
    <scope>NUCLEOTIDE SEQUENCE [LARGE SCALE GENOMIC DNA]</scope>
    <source>
        <strain evidence="12 13">SGT-108</strain>
    </source>
</reference>
<evidence type="ECO:0000256" key="9">
    <source>
        <dbReference type="ARBA" id="ARBA00023277"/>
    </source>
</evidence>
<dbReference type="GO" id="GO:0005975">
    <property type="term" value="P:carbohydrate metabolic process"/>
    <property type="evidence" value="ECO:0007669"/>
    <property type="project" value="UniProtKB-UniRule"/>
</dbReference>
<feature type="binding site" evidence="10">
    <location>
        <position position="64"/>
    </location>
    <ligand>
        <name>substrate</name>
    </ligand>
</feature>
<feature type="binding site" evidence="10">
    <location>
        <position position="124"/>
    </location>
    <ligand>
        <name>substrate</name>
    </ligand>
</feature>
<comment type="cofactor">
    <cofactor evidence="10">
        <name>Zn(2+)</name>
        <dbReference type="ChEBI" id="CHEBI:29105"/>
    </cofactor>
    <text evidence="10">Binds 1 zinc ion per subunit.</text>
</comment>
<gene>
    <name evidence="12" type="primary">gmhA_2</name>
    <name evidence="10" type="synonym">gmhA</name>
    <name evidence="12" type="ORF">AQUSIP_18130</name>
</gene>
<dbReference type="CDD" id="cd05006">
    <property type="entry name" value="SIS_GmhA"/>
    <property type="match status" value="1"/>
</dbReference>
<dbReference type="InterPro" id="IPR050099">
    <property type="entry name" value="SIS_GmhA/DiaA_subfam"/>
</dbReference>
<comment type="subunit">
    <text evidence="10">Homotetramer.</text>
</comment>
<sequence>MRNLIQTEIQKLASLLQQIQQDNALLSVIETIADQCTQALKRGNKIFFAGNGGSAADSQHLAAELVSRLNYNRPGLAAIALTTDTSALTAIGNDYAFENIFSRQVESLGQAGDVLIGISTSGKSPNILRALEAARGRQMKTVGMSGMHAPLLAERCDWVVNIPSRETPKIQECHIMFGHIICALIEDAMFGAEYDPRRQARAEVA</sequence>
<dbReference type="GO" id="GO:0008270">
    <property type="term" value="F:zinc ion binding"/>
    <property type="evidence" value="ECO:0007669"/>
    <property type="project" value="UniProtKB-UniRule"/>
</dbReference>
<feature type="binding site" evidence="10">
    <location>
        <begin position="119"/>
        <end position="121"/>
    </location>
    <ligand>
        <name>substrate</name>
    </ligand>
</feature>
<dbReference type="RefSeq" id="WP_148339818.1">
    <property type="nucleotide sequence ID" value="NZ_LR699119.1"/>
</dbReference>
<dbReference type="PANTHER" id="PTHR30390:SF6">
    <property type="entry name" value="DNAA INITIATOR-ASSOCIATING PROTEIN DIAA"/>
    <property type="match status" value="1"/>
</dbReference>
<dbReference type="Gene3D" id="3.40.50.10490">
    <property type="entry name" value="Glucose-6-phosphate isomerase like protein, domain 1"/>
    <property type="match status" value="1"/>
</dbReference>
<dbReference type="GO" id="GO:0005737">
    <property type="term" value="C:cytoplasm"/>
    <property type="evidence" value="ECO:0007669"/>
    <property type="project" value="UniProtKB-SubCell"/>
</dbReference>
<feature type="binding site" evidence="10">
    <location>
        <begin position="93"/>
        <end position="94"/>
    </location>
    <ligand>
        <name>substrate</name>
    </ligand>
</feature>
<evidence type="ECO:0000313" key="12">
    <source>
        <dbReference type="EMBL" id="VVC76500.1"/>
    </source>
</evidence>
<dbReference type="HAMAP" id="MF_00067">
    <property type="entry name" value="GmhA"/>
    <property type="match status" value="1"/>
</dbReference>
<keyword evidence="13" id="KW-1185">Reference proteome</keyword>
<comment type="pathway">
    <text evidence="10">Carbohydrate biosynthesis; D-glycero-D-manno-heptose 7-phosphate biosynthesis; D-glycero-alpha-D-manno-heptose 7-phosphate and D-glycero-beta-D-manno-heptose 7-phosphate from sedoheptulose 7-phosphate: step 1/1.</text>
</comment>
<dbReference type="GO" id="GO:0008968">
    <property type="term" value="F:D-sedoheptulose 7-phosphate isomerase activity"/>
    <property type="evidence" value="ECO:0007669"/>
    <property type="project" value="UniProtKB-UniRule"/>
</dbReference>
<dbReference type="PROSITE" id="PS51464">
    <property type="entry name" value="SIS"/>
    <property type="match status" value="1"/>
</dbReference>
<comment type="similarity">
    <text evidence="4 10">Belongs to the SIS family. GmhA subfamily.</text>
</comment>
<keyword evidence="5 10" id="KW-0963">Cytoplasm</keyword>
<dbReference type="InterPro" id="IPR046348">
    <property type="entry name" value="SIS_dom_sf"/>
</dbReference>
<protein>
    <recommendedName>
        <fullName evidence="10">Phosphoheptose isomerase</fullName>
        <ecNumber evidence="10">5.3.1.28</ecNumber>
    </recommendedName>
    <alternativeName>
        <fullName evidence="10">Sedoheptulose 7-phosphate isomerase</fullName>
    </alternativeName>
</protein>
<evidence type="ECO:0000256" key="10">
    <source>
        <dbReference type="HAMAP-Rule" id="MF_00067"/>
    </source>
</evidence>
<comment type="function">
    <text evidence="2 10">Catalyzes the isomerization of sedoheptulose 7-phosphate in D-glycero-D-manno-heptose 7-phosphate.</text>
</comment>
<feature type="binding site" evidence="10">
    <location>
        <position position="171"/>
    </location>
    <ligand>
        <name>Zn(2+)</name>
        <dbReference type="ChEBI" id="CHEBI:29105"/>
    </ligand>
</feature>
<evidence type="ECO:0000256" key="3">
    <source>
        <dbReference type="ARBA" id="ARBA00004496"/>
    </source>
</evidence>
<dbReference type="Proteomes" id="UP000324194">
    <property type="component" value="Chromosome 1"/>
</dbReference>
<feature type="binding site" evidence="10">
    <location>
        <position position="171"/>
    </location>
    <ligand>
        <name>substrate</name>
    </ligand>
</feature>
<keyword evidence="6 10" id="KW-0479">Metal-binding</keyword>
<name>A0A5E4PHJ7_9COXI</name>
<feature type="binding site" evidence="10">
    <location>
        <position position="179"/>
    </location>
    <ligand>
        <name>Zn(2+)</name>
        <dbReference type="ChEBI" id="CHEBI:29105"/>
    </ligand>
</feature>
<dbReference type="InterPro" id="IPR035461">
    <property type="entry name" value="GmhA/DiaA"/>
</dbReference>
<dbReference type="PANTHER" id="PTHR30390">
    <property type="entry name" value="SEDOHEPTULOSE 7-PHOSPHATE ISOMERASE / DNAA INITIATOR-ASSOCIATING FACTOR FOR REPLICATION INITIATION"/>
    <property type="match status" value="1"/>
</dbReference>
<keyword evidence="9 10" id="KW-0119">Carbohydrate metabolism</keyword>
<comment type="miscellaneous">
    <text evidence="10">The reaction produces a racemic mixture of D-glycero-alpha-D-manno-heptose 7-phosphate and D-glycero-beta-D-manno-heptose 7-phosphate.</text>
</comment>
<keyword evidence="8 10" id="KW-0413">Isomerase</keyword>
<dbReference type="GO" id="GO:0097367">
    <property type="term" value="F:carbohydrate derivative binding"/>
    <property type="evidence" value="ECO:0007669"/>
    <property type="project" value="InterPro"/>
</dbReference>
<evidence type="ECO:0000256" key="8">
    <source>
        <dbReference type="ARBA" id="ARBA00023235"/>
    </source>
</evidence>
<evidence type="ECO:0000256" key="2">
    <source>
        <dbReference type="ARBA" id="ARBA00003172"/>
    </source>
</evidence>